<accession>A0A6L2KH72</accession>
<evidence type="ECO:0000313" key="1">
    <source>
        <dbReference type="EMBL" id="GEU48279.1"/>
    </source>
</evidence>
<protein>
    <submittedName>
        <fullName evidence="1">Uncharacterized protein</fullName>
    </submittedName>
</protein>
<dbReference type="AlphaFoldDB" id="A0A6L2KH72"/>
<organism evidence="1">
    <name type="scientific">Tanacetum cinerariifolium</name>
    <name type="common">Dalmatian daisy</name>
    <name type="synonym">Chrysanthemum cinerariifolium</name>
    <dbReference type="NCBI Taxonomy" id="118510"/>
    <lineage>
        <taxon>Eukaryota</taxon>
        <taxon>Viridiplantae</taxon>
        <taxon>Streptophyta</taxon>
        <taxon>Embryophyta</taxon>
        <taxon>Tracheophyta</taxon>
        <taxon>Spermatophyta</taxon>
        <taxon>Magnoliopsida</taxon>
        <taxon>eudicotyledons</taxon>
        <taxon>Gunneridae</taxon>
        <taxon>Pentapetalae</taxon>
        <taxon>asterids</taxon>
        <taxon>campanulids</taxon>
        <taxon>Asterales</taxon>
        <taxon>Asteraceae</taxon>
        <taxon>Asteroideae</taxon>
        <taxon>Anthemideae</taxon>
        <taxon>Anthemidinae</taxon>
        <taxon>Tanacetum</taxon>
    </lineage>
</organism>
<gene>
    <name evidence="1" type="ORF">Tci_020257</name>
</gene>
<reference evidence="1" key="1">
    <citation type="journal article" date="2019" name="Sci. Rep.">
        <title>Draft genome of Tanacetum cinerariifolium, the natural source of mosquito coil.</title>
        <authorList>
            <person name="Yamashiro T."/>
            <person name="Shiraishi A."/>
            <person name="Satake H."/>
            <person name="Nakayama K."/>
        </authorList>
    </citation>
    <scope>NUCLEOTIDE SEQUENCE</scope>
</reference>
<dbReference type="EMBL" id="BKCJ010002397">
    <property type="protein sequence ID" value="GEU48279.1"/>
    <property type="molecule type" value="Genomic_DNA"/>
</dbReference>
<sequence>MMLCKQESKRPTYDVDSLEKVHTDDEYNVFAIERQHYEQPESINDTYIVKMVDSNVISHSSDMCNNEGKSNQNADETENECVLLVSLKVDVDENKNIQKQLKKANTSLTQELEKSKQYIFYGKSELEKYINFQTNHKDKEKAELQCEKALDDANPSSPALRNELSYLEKKIEIELWLENNRSVDSLVSSDNEFEEEIEI</sequence>
<name>A0A6L2KH72_TANCI</name>
<comment type="caution">
    <text evidence="1">The sequence shown here is derived from an EMBL/GenBank/DDBJ whole genome shotgun (WGS) entry which is preliminary data.</text>
</comment>
<proteinExistence type="predicted"/>